<evidence type="ECO:0008006" key="3">
    <source>
        <dbReference type="Google" id="ProtNLM"/>
    </source>
</evidence>
<proteinExistence type="predicted"/>
<dbReference type="Proteomes" id="UP001500620">
    <property type="component" value="Unassembled WGS sequence"/>
</dbReference>
<accession>A0ABP8D731</accession>
<dbReference type="RefSeq" id="WP_345127223.1">
    <property type="nucleotide sequence ID" value="NZ_BAABAT010000007.1"/>
</dbReference>
<name>A0ABP8D731_9ACTN</name>
<comment type="caution">
    <text evidence="1">The sequence shown here is derived from an EMBL/GenBank/DDBJ whole genome shotgun (WGS) entry which is preliminary data.</text>
</comment>
<dbReference type="SUPFAM" id="SSF56112">
    <property type="entry name" value="Protein kinase-like (PK-like)"/>
    <property type="match status" value="1"/>
</dbReference>
<evidence type="ECO:0000313" key="2">
    <source>
        <dbReference type="Proteomes" id="UP001500620"/>
    </source>
</evidence>
<dbReference type="Gene3D" id="3.90.1200.10">
    <property type="match status" value="1"/>
</dbReference>
<dbReference type="InterPro" id="IPR011009">
    <property type="entry name" value="Kinase-like_dom_sf"/>
</dbReference>
<organism evidence="1 2">
    <name type="scientific">Dactylosporangium darangshiense</name>
    <dbReference type="NCBI Taxonomy" id="579108"/>
    <lineage>
        <taxon>Bacteria</taxon>
        <taxon>Bacillati</taxon>
        <taxon>Actinomycetota</taxon>
        <taxon>Actinomycetes</taxon>
        <taxon>Micromonosporales</taxon>
        <taxon>Micromonosporaceae</taxon>
        <taxon>Dactylosporangium</taxon>
    </lineage>
</organism>
<protein>
    <recommendedName>
        <fullName evidence="3">Aminoglycoside phosphotransferase domain-containing protein</fullName>
    </recommendedName>
</protein>
<sequence>MTFDVARWCAERLGSPVEEVLFAGGHLSRVHGVRLADGREVTVKARPDSPRLAACTTVQRALWTAGFPAPEPLAGPAVDNGLAVSAERYVPGGDPAPATEHARRFAGLLARFVALAPPATAIGTLDPPPPWTAWDHGVDGVWPAADDRADDLNAAGHATPWIDDTGARVRRRLAAFARTEAGQRRVVGHGDWEAQNLRWAGDEPLVVHDWDSVTAAPEAVLVGLAAAVWPCGMVPRAATEQESAAFVEEYQRAAGRAWTAGEVEASWAAGLWVYAFNTKKASLDGVPWLDPREAERRLVLAGA</sequence>
<reference evidence="2" key="1">
    <citation type="journal article" date="2019" name="Int. J. Syst. Evol. Microbiol.">
        <title>The Global Catalogue of Microorganisms (GCM) 10K type strain sequencing project: providing services to taxonomists for standard genome sequencing and annotation.</title>
        <authorList>
            <consortium name="The Broad Institute Genomics Platform"/>
            <consortium name="The Broad Institute Genome Sequencing Center for Infectious Disease"/>
            <person name="Wu L."/>
            <person name="Ma J."/>
        </authorList>
    </citation>
    <scope>NUCLEOTIDE SEQUENCE [LARGE SCALE GENOMIC DNA]</scope>
    <source>
        <strain evidence="2">JCM 17441</strain>
    </source>
</reference>
<evidence type="ECO:0000313" key="1">
    <source>
        <dbReference type="EMBL" id="GAA4249030.1"/>
    </source>
</evidence>
<keyword evidence="2" id="KW-1185">Reference proteome</keyword>
<dbReference type="EMBL" id="BAABAT010000007">
    <property type="protein sequence ID" value="GAA4249030.1"/>
    <property type="molecule type" value="Genomic_DNA"/>
</dbReference>
<gene>
    <name evidence="1" type="ORF">GCM10022255_031340</name>
</gene>